<dbReference type="PROSITE" id="PS51406">
    <property type="entry name" value="FIBRINOGEN_C_2"/>
    <property type="match status" value="1"/>
</dbReference>
<keyword evidence="9" id="KW-0325">Glycoprotein</keyword>
<feature type="compositionally biased region" description="Pro residues" evidence="14">
    <location>
        <begin position="151"/>
        <end position="165"/>
    </location>
</feature>
<dbReference type="AlphaFoldDB" id="A0A6P5ATS7"/>
<feature type="region of interest" description="Disordered" evidence="14">
    <location>
        <begin position="145"/>
        <end position="176"/>
    </location>
</feature>
<evidence type="ECO:0000256" key="5">
    <source>
        <dbReference type="ARBA" id="ARBA00022989"/>
    </source>
</evidence>
<feature type="domain" description="SRCR" evidence="16">
    <location>
        <begin position="203"/>
        <end position="304"/>
    </location>
</feature>
<keyword evidence="5 15" id="KW-1133">Transmembrane helix</keyword>
<evidence type="ECO:0000256" key="12">
    <source>
        <dbReference type="ARBA" id="ARBA00069168"/>
    </source>
</evidence>
<comment type="caution">
    <text evidence="13">Lacks conserved residue(s) required for the propagation of feature annotation.</text>
</comment>
<dbReference type="SMART" id="SM00202">
    <property type="entry name" value="SR"/>
    <property type="match status" value="3"/>
</dbReference>
<evidence type="ECO:0000256" key="15">
    <source>
        <dbReference type="SAM" id="Phobius"/>
    </source>
</evidence>
<keyword evidence="3" id="KW-0732">Signal</keyword>
<dbReference type="GeneID" id="109486991"/>
<gene>
    <name evidence="19" type="primary">LOC109486991</name>
</gene>
<name>A0A6P5ATS7_BRABE</name>
<dbReference type="SUPFAM" id="SSF56487">
    <property type="entry name" value="SRCR-like"/>
    <property type="match status" value="3"/>
</dbReference>
<evidence type="ECO:0000256" key="13">
    <source>
        <dbReference type="PROSITE-ProRule" id="PRU00196"/>
    </source>
</evidence>
<evidence type="ECO:0000256" key="7">
    <source>
        <dbReference type="ARBA" id="ARBA00023157"/>
    </source>
</evidence>
<accession>A0A6P5ATS7</accession>
<dbReference type="Pfam" id="PF00147">
    <property type="entry name" value="Fibrinogen_C"/>
    <property type="match status" value="1"/>
</dbReference>
<feature type="disulfide bond" evidence="13">
    <location>
        <begin position="273"/>
        <end position="283"/>
    </location>
</feature>
<dbReference type="InterPro" id="IPR001190">
    <property type="entry name" value="SRCR"/>
</dbReference>
<feature type="disulfide bond" evidence="13">
    <location>
        <begin position="377"/>
        <end position="387"/>
    </location>
</feature>
<dbReference type="Proteomes" id="UP000515135">
    <property type="component" value="Unplaced"/>
</dbReference>
<keyword evidence="7 13" id="KW-1015">Disulfide bond</keyword>
<feature type="disulfide bond" evidence="13">
    <location>
        <begin position="484"/>
        <end position="494"/>
    </location>
</feature>
<evidence type="ECO:0000256" key="11">
    <source>
        <dbReference type="ARBA" id="ARBA00064153"/>
    </source>
</evidence>
<evidence type="ECO:0000256" key="9">
    <source>
        <dbReference type="ARBA" id="ARBA00023180"/>
    </source>
</evidence>
<dbReference type="GO" id="GO:0016020">
    <property type="term" value="C:membrane"/>
    <property type="evidence" value="ECO:0007669"/>
    <property type="project" value="UniProtKB-SubCell"/>
</dbReference>
<dbReference type="OrthoDB" id="536948at2759"/>
<dbReference type="InterPro" id="IPR036772">
    <property type="entry name" value="SRCR-like_dom_sf"/>
</dbReference>
<evidence type="ECO:0000256" key="8">
    <source>
        <dbReference type="ARBA" id="ARBA00023170"/>
    </source>
</evidence>
<evidence type="ECO:0000256" key="1">
    <source>
        <dbReference type="ARBA" id="ARBA00004167"/>
    </source>
</evidence>
<feature type="region of interest" description="Disordered" evidence="14">
    <location>
        <begin position="1"/>
        <end position="21"/>
    </location>
</feature>
<keyword evidence="18" id="KW-1185">Reference proteome</keyword>
<organism evidence="18 19">
    <name type="scientific">Branchiostoma belcheri</name>
    <name type="common">Amphioxus</name>
    <dbReference type="NCBI Taxonomy" id="7741"/>
    <lineage>
        <taxon>Eukaryota</taxon>
        <taxon>Metazoa</taxon>
        <taxon>Chordata</taxon>
        <taxon>Cephalochordata</taxon>
        <taxon>Leptocardii</taxon>
        <taxon>Amphioxiformes</taxon>
        <taxon>Branchiostomatidae</taxon>
        <taxon>Branchiostoma</taxon>
    </lineage>
</organism>
<dbReference type="PRINTS" id="PR00258">
    <property type="entry name" value="SPERACTRCPTR"/>
</dbReference>
<evidence type="ECO:0000256" key="2">
    <source>
        <dbReference type="ARBA" id="ARBA00022692"/>
    </source>
</evidence>
<dbReference type="KEGG" id="bbel:109486991"/>
<protein>
    <recommendedName>
        <fullName evidence="12">Soluble scavenger receptor cysteine-rich domain-containing protein SSC5D</fullName>
    </recommendedName>
</protein>
<comment type="subcellular location">
    <subcellularLocation>
        <location evidence="1">Membrane</location>
        <topology evidence="1">Single-pass membrane protein</topology>
    </subcellularLocation>
</comment>
<evidence type="ECO:0000256" key="3">
    <source>
        <dbReference type="ARBA" id="ARBA00022729"/>
    </source>
</evidence>
<dbReference type="PANTHER" id="PTHR48071:SF18">
    <property type="entry name" value="DELETED IN MALIGNANT BRAIN TUMORS 1 PROTEIN-RELATED"/>
    <property type="match status" value="1"/>
</dbReference>
<feature type="domain" description="SRCR" evidence="16">
    <location>
        <begin position="309"/>
        <end position="410"/>
    </location>
</feature>
<dbReference type="SMART" id="SM00186">
    <property type="entry name" value="FBG"/>
    <property type="match status" value="1"/>
</dbReference>
<evidence type="ECO:0000256" key="10">
    <source>
        <dbReference type="ARBA" id="ARBA00058074"/>
    </source>
</evidence>
<dbReference type="NCBIfam" id="NF040941">
    <property type="entry name" value="GGGWT_bact"/>
    <property type="match status" value="1"/>
</dbReference>
<sequence>MSSKKLFPNGEAAPEGSVRPNGTRWTNGIVLALSALAAVVSFVALLFMAREMASIREQQMAFQKDLQGLRDQMLQMQLKQKKDAEDKIAEHLSPKGPTGDVRSTEYRRDHSATFWKSAEVHRRFKRNSMDNTVPLRNRLEEFLLGKREPSTGPPGPPGPPGPRGPPGQCCAGAGATAAPGRPLPVTTALSVVDAHGTAAGFQVRLVDGSTPLEGRVEVRVGTRPFGTVCDDRWDLKDAQVVCGQLGFGKALAVKLGAHFGKGDGKILLDGVDCEGSETSLGDCHSAHFGHSDCSHKEDAGVVCEGKLAVRLAGGDLPWEGRVEFRPGDKSEWRAVCNNGWTETEAGTVCKQLGYTGSVSTGRTSTHSSRTWLERVSCSGTKTNIASCALDWNSGSFGCPSYKMNVQVVCTGDVSIRLAGGQRLSEGRVEVRAGLGDWGTVCDDGFDDRDAEVVCRQLKYGLGVATQGSEYPGGTGNIYLNNLNCDGSESSVADCGITKWGGHDCTHKEDAAVKCIGGDCAAFKAAGHTTSGVYTLGSPLPGVEVYCDMETDDCAAFKAAGHTTSGVYTLGSPLPGVEVYCDMETDGGGWTVIQRRLDGSVAFDRTWEEYKHGFGNKDGNYWLGNENIHLLTSKKDYSLRIDLEDWSGNKRYAEYDTFRVAGESDAYRLTVSGYSGTAGNSVTANDAATNNGRMFYTKDRTNGGSGTCSRTNGNGGWWYGKCGYVGLNGQYLPNCVSSCSSWIGLVWYEWPFHRGPSYSMKTSSVKIRPK</sequence>
<evidence type="ECO:0000259" key="16">
    <source>
        <dbReference type="PROSITE" id="PS50287"/>
    </source>
</evidence>
<dbReference type="PANTHER" id="PTHR48071">
    <property type="entry name" value="SRCR DOMAIN-CONTAINING PROTEIN"/>
    <property type="match status" value="1"/>
</dbReference>
<evidence type="ECO:0000256" key="4">
    <source>
        <dbReference type="ARBA" id="ARBA00022737"/>
    </source>
</evidence>
<dbReference type="Pfam" id="PF00530">
    <property type="entry name" value="SRCR"/>
    <property type="match status" value="3"/>
</dbReference>
<feature type="domain" description="Fibrinogen C-terminal" evidence="17">
    <location>
        <begin position="544"/>
        <end position="769"/>
    </location>
</feature>
<dbReference type="RefSeq" id="XP_019646467.1">
    <property type="nucleotide sequence ID" value="XM_019790908.1"/>
</dbReference>
<reference evidence="19" key="1">
    <citation type="submission" date="2025-08" db="UniProtKB">
        <authorList>
            <consortium name="RefSeq"/>
        </authorList>
    </citation>
    <scope>IDENTIFICATION</scope>
    <source>
        <tissue evidence="19">Gonad</tissue>
    </source>
</reference>
<keyword evidence="4" id="KW-0677">Repeat</keyword>
<dbReference type="CDD" id="cd00087">
    <property type="entry name" value="FReD"/>
    <property type="match status" value="1"/>
</dbReference>
<evidence type="ECO:0000256" key="14">
    <source>
        <dbReference type="SAM" id="MobiDB-lite"/>
    </source>
</evidence>
<feature type="domain" description="SRCR" evidence="16">
    <location>
        <begin position="415"/>
        <end position="515"/>
    </location>
</feature>
<dbReference type="FunFam" id="3.10.250.10:FF:000016">
    <property type="entry name" value="Scavenger receptor cysteine-rich protein type 12"/>
    <property type="match status" value="1"/>
</dbReference>
<evidence type="ECO:0000259" key="17">
    <source>
        <dbReference type="PROSITE" id="PS51406"/>
    </source>
</evidence>
<feature type="transmembrane region" description="Helical" evidence="15">
    <location>
        <begin position="29"/>
        <end position="49"/>
    </location>
</feature>
<dbReference type="InterPro" id="IPR036056">
    <property type="entry name" value="Fibrinogen-like_C"/>
</dbReference>
<keyword evidence="8" id="KW-0675">Receptor</keyword>
<dbReference type="Gene3D" id="3.90.215.10">
    <property type="entry name" value="Gamma Fibrinogen, chain A, domain 1"/>
    <property type="match status" value="1"/>
</dbReference>
<feature type="compositionally biased region" description="Low complexity" evidence="14">
    <location>
        <begin position="166"/>
        <end position="176"/>
    </location>
</feature>
<feature type="region of interest" description="Disordered" evidence="14">
    <location>
        <begin position="86"/>
        <end position="107"/>
    </location>
</feature>
<dbReference type="Gene3D" id="3.10.250.10">
    <property type="entry name" value="SRCR-like domain"/>
    <property type="match status" value="3"/>
</dbReference>
<feature type="disulfide bond" evidence="13">
    <location>
        <begin position="229"/>
        <end position="293"/>
    </location>
</feature>
<dbReference type="FunFam" id="3.10.250.10:FF:000011">
    <property type="entry name" value="Scavenger receptor class A member 5"/>
    <property type="match status" value="1"/>
</dbReference>
<evidence type="ECO:0000313" key="18">
    <source>
        <dbReference type="Proteomes" id="UP000515135"/>
    </source>
</evidence>
<evidence type="ECO:0000256" key="6">
    <source>
        <dbReference type="ARBA" id="ARBA00023136"/>
    </source>
</evidence>
<dbReference type="InterPro" id="IPR014716">
    <property type="entry name" value="Fibrinogen_a/b/g_C_1"/>
</dbReference>
<keyword evidence="6 15" id="KW-0472">Membrane</keyword>
<proteinExistence type="predicted"/>
<comment type="subunit">
    <text evidence="11">Interacts with LGALS1 and laminin.</text>
</comment>
<feature type="disulfide bond" evidence="13">
    <location>
        <begin position="242"/>
        <end position="303"/>
    </location>
</feature>
<evidence type="ECO:0000313" key="19">
    <source>
        <dbReference type="RefSeq" id="XP_019646467.1"/>
    </source>
</evidence>
<dbReference type="SUPFAM" id="SSF56496">
    <property type="entry name" value="Fibrinogen C-terminal domain-like"/>
    <property type="match status" value="1"/>
</dbReference>
<comment type="function">
    <text evidence="10">Binds to extracellular matrix proteins. Binds to pathogen-associated molecular patterns (PAMPs) present on the cell walls of Gram-positive and Gram-negative bacteria and fungi, behaving as a pattern recognition receptor (PRR). Induces bacterial and fungal aggregation and subsequent inhibition of PAMP-induced cytokine release. Does not possess intrinsic bactericidal activity. May play a role in the innate defense and homeostasis of certain epithelial surfaces.</text>
</comment>
<keyword evidence="2 15" id="KW-0812">Transmembrane</keyword>
<dbReference type="InterPro" id="IPR002181">
    <property type="entry name" value="Fibrinogen_a/b/g_C_dom"/>
</dbReference>
<dbReference type="FunFam" id="3.10.250.10:FF:000007">
    <property type="entry name" value="Soluble scavenger receptor cysteine-rich domain-containing protein SSC5D"/>
    <property type="match status" value="1"/>
</dbReference>
<dbReference type="PROSITE" id="PS50287">
    <property type="entry name" value="SRCR_2"/>
    <property type="match status" value="3"/>
</dbReference>